<dbReference type="Proteomes" id="UP001165569">
    <property type="component" value="Unassembled WGS sequence"/>
</dbReference>
<accession>A0AA41Y572</accession>
<sequence>MPSERQDFAQASVAPGARHWRLDKHSLAPKVSRQRHNFSRQPGFIGQAAFDLPDVGRGAIFTEKYRYLPRTK</sequence>
<keyword evidence="3" id="KW-1185">Reference proteome</keyword>
<organism evidence="1 4">
    <name type="scientific">Brenneria izbisi</name>
    <dbReference type="NCBI Taxonomy" id="2939450"/>
    <lineage>
        <taxon>Bacteria</taxon>
        <taxon>Pseudomonadati</taxon>
        <taxon>Pseudomonadota</taxon>
        <taxon>Gammaproteobacteria</taxon>
        <taxon>Enterobacterales</taxon>
        <taxon>Pectobacteriaceae</taxon>
        <taxon>Brenneria</taxon>
    </lineage>
</organism>
<proteinExistence type="predicted"/>
<dbReference type="EMBL" id="JAMPJT010000008">
    <property type="protein sequence ID" value="MCV9879601.1"/>
    <property type="molecule type" value="Genomic_DNA"/>
</dbReference>
<dbReference type="AlphaFoldDB" id="A0AA41Y572"/>
<name>A0AA41Y572_9GAMM</name>
<evidence type="ECO:0000313" key="3">
    <source>
        <dbReference type="Proteomes" id="UP001165568"/>
    </source>
</evidence>
<dbReference type="RefSeq" id="WP_264090664.1">
    <property type="nucleotide sequence ID" value="NZ_JAMPJT010000008.1"/>
</dbReference>
<evidence type="ECO:0000313" key="1">
    <source>
        <dbReference type="EMBL" id="MCV9879601.1"/>
    </source>
</evidence>
<evidence type="ECO:0000313" key="2">
    <source>
        <dbReference type="EMBL" id="MCV9882990.1"/>
    </source>
</evidence>
<comment type="caution">
    <text evidence="1">The sequence shown here is derived from an EMBL/GenBank/DDBJ whole genome shotgun (WGS) entry which is preliminary data.</text>
</comment>
<reference evidence="1" key="1">
    <citation type="submission" date="2022-04" db="EMBL/GenBank/DDBJ databases">
        <title>Brenneria sp. isolated from walnut trees in Serbia.</title>
        <authorList>
            <person name="Gasic K."/>
            <person name="Zlatkovic N."/>
            <person name="Kuzmanovic N."/>
        </authorList>
    </citation>
    <scope>NUCLEOTIDE SEQUENCE</scope>
    <source>
        <strain evidence="2">KBI 423</strain>
        <strain evidence="1">KBI 447</strain>
    </source>
</reference>
<gene>
    <name evidence="1" type="ORF">NC803_12170</name>
    <name evidence="2" type="ORF">NC856_11995</name>
</gene>
<dbReference type="Proteomes" id="UP001165568">
    <property type="component" value="Unassembled WGS sequence"/>
</dbReference>
<evidence type="ECO:0000313" key="4">
    <source>
        <dbReference type="Proteomes" id="UP001165569"/>
    </source>
</evidence>
<protein>
    <submittedName>
        <fullName evidence="1">Uncharacterized protein</fullName>
    </submittedName>
</protein>
<dbReference type="EMBL" id="JAMPJU010000008">
    <property type="protein sequence ID" value="MCV9882990.1"/>
    <property type="molecule type" value="Genomic_DNA"/>
</dbReference>